<protein>
    <submittedName>
        <fullName evidence="1">DUF1217 domain-containing protein</fullName>
    </submittedName>
</protein>
<evidence type="ECO:0000313" key="1">
    <source>
        <dbReference type="EMBL" id="MDN3571649.1"/>
    </source>
</evidence>
<dbReference type="InterPro" id="IPR023157">
    <property type="entry name" value="AGR-C-984p-like_sf"/>
</dbReference>
<dbReference type="SUPFAM" id="SSF158837">
    <property type="entry name" value="AGR C 984p-like"/>
    <property type="match status" value="3"/>
</dbReference>
<keyword evidence="2" id="KW-1185">Reference proteome</keyword>
<comment type="caution">
    <text evidence="1">The sequence shown here is derived from an EMBL/GenBank/DDBJ whole genome shotgun (WGS) entry which is preliminary data.</text>
</comment>
<evidence type="ECO:0000313" key="2">
    <source>
        <dbReference type="Proteomes" id="UP001244297"/>
    </source>
</evidence>
<organism evidence="1 2">
    <name type="scientific">Methylobacterium longum</name>
    <dbReference type="NCBI Taxonomy" id="767694"/>
    <lineage>
        <taxon>Bacteria</taxon>
        <taxon>Pseudomonadati</taxon>
        <taxon>Pseudomonadota</taxon>
        <taxon>Alphaproteobacteria</taxon>
        <taxon>Hyphomicrobiales</taxon>
        <taxon>Methylobacteriaceae</taxon>
        <taxon>Methylobacterium</taxon>
    </lineage>
</organism>
<proteinExistence type="predicted"/>
<dbReference type="InterPro" id="IPR010626">
    <property type="entry name" value="DUF1217"/>
</dbReference>
<dbReference type="Proteomes" id="UP001244297">
    <property type="component" value="Unassembled WGS sequence"/>
</dbReference>
<gene>
    <name evidence="1" type="ORF">QWZ18_13565</name>
</gene>
<name>A0ABT8AQK1_9HYPH</name>
<sequence>MLSTFTDYHIISRDLQKSLDRKASEASIKADVKYFQDHIGEVKTVDEFVGNRRLFTFAMKAYGLDDMAYAKSFMKKVLLGEPDQNGRVLADRLQDPRYQAFAAAFNFRSLGTDPAAIGKSDDPDMQSMIESARLNQESSTHKRMAYGTETDNQVQYFYNMLPFLKTTKDVTSDYKILSVVRTAVGLPEAPYSDDADANAAGLDGKFDVATLRDPEQARELVERYLAARGEGQKAIIDPYFRPTGIFAGSDADVAQRTAYFRAKMHGVTSAKDIANDPVLADIVRTTLDLPAETARMSPDGQAAAIAKKLDVASLRDPRRLSQFLDRFRIAATESRSAIVKAYLQQTLETDAGDENQGVRLALYFRRKAATITSAYGFLADPALAEVVRTTLGLPPEAAKSSLDSQAKLIARRIDLAGLKDPAKLDQFIKRFTIRWDAKNDAAPTPALSLLNSAGSGLDSDVLLRLQNIRLGTV</sequence>
<dbReference type="Pfam" id="PF06748">
    <property type="entry name" value="DUF1217"/>
    <property type="match status" value="3"/>
</dbReference>
<reference evidence="2" key="1">
    <citation type="journal article" date="2019" name="Int. J. Syst. Evol. Microbiol.">
        <title>The Global Catalogue of Microorganisms (GCM) 10K type strain sequencing project: providing services to taxonomists for standard genome sequencing and annotation.</title>
        <authorList>
            <consortium name="The Broad Institute Genomics Platform"/>
            <consortium name="The Broad Institute Genome Sequencing Center for Infectious Disease"/>
            <person name="Wu L."/>
            <person name="Ma J."/>
        </authorList>
    </citation>
    <scope>NUCLEOTIDE SEQUENCE [LARGE SCALE GENOMIC DNA]</scope>
    <source>
        <strain evidence="2">CECT 7806</strain>
    </source>
</reference>
<dbReference type="RefSeq" id="WP_238288440.1">
    <property type="nucleotide sequence ID" value="NZ_BPQS01000012.1"/>
</dbReference>
<dbReference type="Gene3D" id="1.10.3700.10">
    <property type="entry name" value="AGR C 984p-like"/>
    <property type="match status" value="3"/>
</dbReference>
<accession>A0ABT8AQK1</accession>
<dbReference type="EMBL" id="JAUFPT010000043">
    <property type="protein sequence ID" value="MDN3571649.1"/>
    <property type="molecule type" value="Genomic_DNA"/>
</dbReference>